<reference evidence="2" key="1">
    <citation type="submission" date="2016-03" db="EMBL/GenBank/DDBJ databases">
        <authorList>
            <person name="Devillers H."/>
        </authorList>
    </citation>
    <scope>NUCLEOTIDE SEQUENCE [LARGE SCALE GENOMIC DNA]</scope>
</reference>
<dbReference type="PANTHER" id="PTHR28153">
    <property type="entry name" value="PROTEIN, PUTATIVE-RELATED"/>
    <property type="match status" value="1"/>
</dbReference>
<dbReference type="InterPro" id="IPR053056">
    <property type="entry name" value="Lipid_Metab_Assoc_Protein"/>
</dbReference>
<dbReference type="OrthoDB" id="2152680at2759"/>
<gene>
    <name evidence="1" type="ORF">LAMI_0C10748G</name>
</gene>
<accession>A0A1G4J630</accession>
<dbReference type="PANTHER" id="PTHR28153:SF1">
    <property type="entry name" value="DUF4484 DOMAIN-CONTAINING PROTEIN"/>
    <property type="match status" value="1"/>
</dbReference>
<dbReference type="STRING" id="1230905.A0A1G4J630"/>
<evidence type="ECO:0000313" key="2">
    <source>
        <dbReference type="Proteomes" id="UP000191024"/>
    </source>
</evidence>
<proteinExistence type="predicted"/>
<dbReference type="InterPro" id="IPR018626">
    <property type="entry name" value="LCHN/Anr2"/>
</dbReference>
<dbReference type="EMBL" id="LT598466">
    <property type="protein sequence ID" value="SCU85293.1"/>
    <property type="molecule type" value="Genomic_DNA"/>
</dbReference>
<dbReference type="Proteomes" id="UP000191024">
    <property type="component" value="Chromosome C"/>
</dbReference>
<sequence>MSQPPKPLKVSYGNKDDRFRMSEPTHKVPITAMFLCQFDVKKGNCLVWSQTCAGVSDEVLFNIEFKCLPSGIHELDQDVVHFVVPKKEGGKSGFYYGVSSYQQNGLFLAGDSSHVDRSQVEMFSLGVIVDPAFRNVGVSRSKFYDWKPNQLVSASEYIDDLQRLLSHWRKSNKNGDFEVFEEFFDSNCLKDDLKGLSSPVLQRKWQNAGKFISDDSEPERHPHMLENLTRWVSYLGPLIYPLWKASLMRERILIVGGSGVSFDKCDALTYCLSILSLIPRSLEDKLIVDPLQPLFSIGITDTDFLTELVSQALNSDNEDYQIPGFLACTTDEILEFKPELYDILFKVNDQQGIPEIRKADSSQVKATPHELEAYQYLMQTKMGYSLSAEELQKINKLVEPTSWSQYLIDGFYWWATAGYMKPSYHENEDKPLESADSENIEVVVALVGYFHEKTCLIFQKLRQVIENSDDPSHVIIPAAFLGEVGLDCFSVQDYEFIEKLARKWFQVEVQVSQVDMRLLC</sequence>
<organism evidence="1 2">
    <name type="scientific">Lachancea mirantina</name>
    <dbReference type="NCBI Taxonomy" id="1230905"/>
    <lineage>
        <taxon>Eukaryota</taxon>
        <taxon>Fungi</taxon>
        <taxon>Dikarya</taxon>
        <taxon>Ascomycota</taxon>
        <taxon>Saccharomycotina</taxon>
        <taxon>Saccharomycetes</taxon>
        <taxon>Saccharomycetales</taxon>
        <taxon>Saccharomycetaceae</taxon>
        <taxon>Lachancea</taxon>
    </lineage>
</organism>
<dbReference type="AlphaFoldDB" id="A0A1G4J630"/>
<dbReference type="Pfam" id="PF09804">
    <property type="entry name" value="DENND11"/>
    <property type="match status" value="1"/>
</dbReference>
<evidence type="ECO:0000313" key="1">
    <source>
        <dbReference type="EMBL" id="SCU85293.1"/>
    </source>
</evidence>
<dbReference type="GO" id="GO:0005811">
    <property type="term" value="C:lipid droplet"/>
    <property type="evidence" value="ECO:0007669"/>
    <property type="project" value="TreeGrafter"/>
</dbReference>
<protein>
    <submittedName>
        <fullName evidence="1">LAMI_0C10748g1_1</fullName>
    </submittedName>
</protein>
<name>A0A1G4J630_9SACH</name>
<keyword evidence="2" id="KW-1185">Reference proteome</keyword>